<name>A0A1Z4GJC1_9CYAN</name>
<dbReference type="Pfam" id="PF07007">
    <property type="entry name" value="LprI"/>
    <property type="match status" value="1"/>
</dbReference>
<keyword evidence="4" id="KW-1185">Reference proteome</keyword>
<evidence type="ECO:0000259" key="2">
    <source>
        <dbReference type="Pfam" id="PF07007"/>
    </source>
</evidence>
<protein>
    <recommendedName>
        <fullName evidence="2">Lysozyme inhibitor LprI-like N-terminal domain-containing protein</fullName>
    </recommendedName>
</protein>
<dbReference type="Proteomes" id="UP000218287">
    <property type="component" value="Chromosome"/>
</dbReference>
<feature type="signal peptide" evidence="1">
    <location>
        <begin position="1"/>
        <end position="25"/>
    </location>
</feature>
<reference evidence="3 4" key="1">
    <citation type="submission" date="2017-06" db="EMBL/GenBank/DDBJ databases">
        <title>Genome sequencing of cyanobaciteial culture collection at National Institute for Environmental Studies (NIES).</title>
        <authorList>
            <person name="Hirose Y."/>
            <person name="Shimura Y."/>
            <person name="Fujisawa T."/>
            <person name="Nakamura Y."/>
            <person name="Kawachi M."/>
        </authorList>
    </citation>
    <scope>NUCLEOTIDE SEQUENCE [LARGE SCALE GENOMIC DNA]</scope>
    <source>
        <strain evidence="3 4">NIES-21</strain>
    </source>
</reference>
<dbReference type="AlphaFoldDB" id="A0A1Z4GJC1"/>
<dbReference type="PANTHER" id="PTHR39176:SF1">
    <property type="entry name" value="PERIPLASMIC PROTEIN"/>
    <property type="match status" value="1"/>
</dbReference>
<dbReference type="PANTHER" id="PTHR39176">
    <property type="entry name" value="PERIPLASMIC PROTEIN-RELATED"/>
    <property type="match status" value="1"/>
</dbReference>
<feature type="chain" id="PRO_5013074434" description="Lysozyme inhibitor LprI-like N-terminal domain-containing protein" evidence="1">
    <location>
        <begin position="26"/>
        <end position="141"/>
    </location>
</feature>
<evidence type="ECO:0000313" key="4">
    <source>
        <dbReference type="Proteomes" id="UP000218287"/>
    </source>
</evidence>
<dbReference type="Gene3D" id="1.20.1270.180">
    <property type="match status" value="1"/>
</dbReference>
<organism evidence="3 4">
    <name type="scientific">Anabaenopsis circularis NIES-21</name>
    <dbReference type="NCBI Taxonomy" id="1085406"/>
    <lineage>
        <taxon>Bacteria</taxon>
        <taxon>Bacillati</taxon>
        <taxon>Cyanobacteriota</taxon>
        <taxon>Cyanophyceae</taxon>
        <taxon>Nostocales</taxon>
        <taxon>Nodulariaceae</taxon>
        <taxon>Anabaenopsis</taxon>
    </lineage>
</organism>
<dbReference type="OrthoDB" id="7340239at2"/>
<evidence type="ECO:0000256" key="1">
    <source>
        <dbReference type="SAM" id="SignalP"/>
    </source>
</evidence>
<dbReference type="EMBL" id="AP018174">
    <property type="protein sequence ID" value="BAY17572.1"/>
    <property type="molecule type" value="Genomic_DNA"/>
</dbReference>
<accession>A0A1Z4GJC1</accession>
<evidence type="ECO:0000313" key="3">
    <source>
        <dbReference type="EMBL" id="BAY17572.1"/>
    </source>
</evidence>
<feature type="domain" description="Lysozyme inhibitor LprI-like N-terminal" evidence="2">
    <location>
        <begin position="42"/>
        <end position="132"/>
    </location>
</feature>
<proteinExistence type="predicted"/>
<keyword evidence="1" id="KW-0732">Signal</keyword>
<sequence>MRQILPLFVSIITVASLSANTVTLANTQSQLGKTYLAQKLNCNDPQTQSEMNICSQLSYQNADKKLNQVYKQLLPKLSKTRQQKLIAAQLAWIKFRDASCEFERSAYEGGSIAPNIYAGCLEEATKQRTQQLREYLQRDDY</sequence>
<gene>
    <name evidence="3" type="ORF">NIES21_34120</name>
</gene>
<dbReference type="InterPro" id="IPR009739">
    <property type="entry name" value="LprI-like_N"/>
</dbReference>